<reference evidence="1" key="1">
    <citation type="submission" date="2014-11" db="EMBL/GenBank/DDBJ databases">
        <authorList>
            <person name="Amaro Gonzalez C."/>
        </authorList>
    </citation>
    <scope>NUCLEOTIDE SEQUENCE</scope>
</reference>
<proteinExistence type="predicted"/>
<dbReference type="AlphaFoldDB" id="A0A0E9RN46"/>
<protein>
    <submittedName>
        <fullName evidence="1">Uncharacterized protein</fullName>
    </submittedName>
</protein>
<organism evidence="1">
    <name type="scientific">Anguilla anguilla</name>
    <name type="common">European freshwater eel</name>
    <name type="synonym">Muraena anguilla</name>
    <dbReference type="NCBI Taxonomy" id="7936"/>
    <lineage>
        <taxon>Eukaryota</taxon>
        <taxon>Metazoa</taxon>
        <taxon>Chordata</taxon>
        <taxon>Craniata</taxon>
        <taxon>Vertebrata</taxon>
        <taxon>Euteleostomi</taxon>
        <taxon>Actinopterygii</taxon>
        <taxon>Neopterygii</taxon>
        <taxon>Teleostei</taxon>
        <taxon>Anguilliformes</taxon>
        <taxon>Anguillidae</taxon>
        <taxon>Anguilla</taxon>
    </lineage>
</organism>
<reference evidence="1" key="2">
    <citation type="journal article" date="2015" name="Fish Shellfish Immunol.">
        <title>Early steps in the European eel (Anguilla anguilla)-Vibrio vulnificus interaction in the gills: Role of the RtxA13 toxin.</title>
        <authorList>
            <person name="Callol A."/>
            <person name="Pajuelo D."/>
            <person name="Ebbesson L."/>
            <person name="Teles M."/>
            <person name="MacKenzie S."/>
            <person name="Amaro C."/>
        </authorList>
    </citation>
    <scope>NUCLEOTIDE SEQUENCE</scope>
</reference>
<evidence type="ECO:0000313" key="1">
    <source>
        <dbReference type="EMBL" id="JAH29845.1"/>
    </source>
</evidence>
<sequence>MAVCFTPLQLTLGIPHSDLRLVCRCSAMETHFMKHPTNSSCSDIASRGSLELGSECCNRRQMIFTCYVLQHSAVPFFELV</sequence>
<name>A0A0E9RN46_ANGAN</name>
<dbReference type="EMBL" id="GBXM01078732">
    <property type="protein sequence ID" value="JAH29845.1"/>
    <property type="molecule type" value="Transcribed_RNA"/>
</dbReference>
<accession>A0A0E9RN46</accession>